<evidence type="ECO:0000256" key="8">
    <source>
        <dbReference type="ARBA" id="ARBA00022679"/>
    </source>
</evidence>
<keyword evidence="9" id="KW-0547">Nucleotide-binding</keyword>
<keyword evidence="14 17" id="KW-0570">Pentose shunt</keyword>
<dbReference type="Gene3D" id="3.40.50.720">
    <property type="entry name" value="NAD(P)-binding Rossmann-like Domain"/>
    <property type="match status" value="1"/>
</dbReference>
<evidence type="ECO:0000256" key="6">
    <source>
        <dbReference type="ARBA" id="ARBA00011738"/>
    </source>
</evidence>
<sequence length="629" mass="69969">MIYIVFGVSGIGKTTVGKLLSNSLNIPFYDADDFHLPENIDKMSSGQPLNDEDRLPWLKILSKNIVKWNANGGGVLACSALKESYRKELQSLNKTCVKWVFLNAEYEVVLDRLKKRKGHFLNHQLLKSQFVALEIPNYGIHIDASEDSGHILNEIHKKMMKNSAEFGLIGLGVMGKSLALNIAGKGTKLAVYNRQVPEKEVDIAKNFENSNSNLSIKGYDDLNEYAKGLQRPRSILLMVNAGKPVDMVIDTLIPYLEPGDLIIDGGNSHFKNTKKRLDKLKIHGIDFIGMGVSGGEEGALKGPSIMPSGSKTAYERVSHILEAISAKDKDGKDCCAYIGPEGSGQFIKMIHNGIEYGEMQIIAEVYQLLRFHGNKSPEEIATIFEDWKQSGLSSYLLEISIDILKKKEGEDVLLDKILDQASQKGTGGWSTNAALELGKPLNTISDAVMARYISAMKSARVKGSKQYKSSIKETTNVNIEKLKAAYISVRIINHAIGFDTIQEASLQYNWNLNLSEIARIWTNGCIIRSEFMEELVSLFKSSNEHLLLHPLIVDRLESNALGYKETVANGLLSGCSMPVLSSGLNYMLGFISEQSSANMIQAQRDYFGAHTYKRIDRPFEESFHTNWKD</sequence>
<reference evidence="19 20" key="1">
    <citation type="submission" date="2023-09" db="EMBL/GenBank/DDBJ databases">
        <authorList>
            <person name="Rey-Velasco X."/>
        </authorList>
    </citation>
    <scope>NUCLEOTIDE SEQUENCE [LARGE SCALE GENOMIC DNA]</scope>
    <source>
        <strain evidence="19 20">P050</strain>
    </source>
</reference>
<comment type="catalytic activity">
    <reaction evidence="16 17">
        <text>6-phospho-D-gluconate + NADP(+) = D-ribulose 5-phosphate + CO2 + NADPH</text>
        <dbReference type="Rhea" id="RHEA:10116"/>
        <dbReference type="ChEBI" id="CHEBI:16526"/>
        <dbReference type="ChEBI" id="CHEBI:57783"/>
        <dbReference type="ChEBI" id="CHEBI:58121"/>
        <dbReference type="ChEBI" id="CHEBI:58349"/>
        <dbReference type="ChEBI" id="CHEBI:58759"/>
        <dbReference type="EC" id="1.1.1.44"/>
    </reaction>
</comment>
<evidence type="ECO:0000313" key="20">
    <source>
        <dbReference type="Proteomes" id="UP001252186"/>
    </source>
</evidence>
<dbReference type="InterPro" id="IPR006113">
    <property type="entry name" value="6PGDH_Gnd/GntZ"/>
</dbReference>
<dbReference type="InterPro" id="IPR006184">
    <property type="entry name" value="6PGdom_BS"/>
</dbReference>
<dbReference type="PANTHER" id="PTHR11811">
    <property type="entry name" value="6-PHOSPHOGLUCONATE DEHYDROGENASE"/>
    <property type="match status" value="1"/>
</dbReference>
<organism evidence="19 20">
    <name type="scientific">Urechidicola vernalis</name>
    <dbReference type="NCBI Taxonomy" id="3075600"/>
    <lineage>
        <taxon>Bacteria</taxon>
        <taxon>Pseudomonadati</taxon>
        <taxon>Bacteroidota</taxon>
        <taxon>Flavobacteriia</taxon>
        <taxon>Flavobacteriales</taxon>
        <taxon>Flavobacteriaceae</taxon>
        <taxon>Urechidicola</taxon>
    </lineage>
</organism>
<comment type="caution">
    <text evidence="19">The sequence shown here is derived from an EMBL/GenBank/DDBJ whole genome shotgun (WGS) entry which is preliminary data.</text>
</comment>
<dbReference type="SMART" id="SM01350">
    <property type="entry name" value="6PGD"/>
    <property type="match status" value="1"/>
</dbReference>
<dbReference type="Gene3D" id="1.10.1040.10">
    <property type="entry name" value="N-(1-d-carboxylethyl)-l-norvaline Dehydrogenase, domain 2"/>
    <property type="match status" value="1"/>
</dbReference>
<evidence type="ECO:0000259" key="18">
    <source>
        <dbReference type="SMART" id="SM01350"/>
    </source>
</evidence>
<dbReference type="Pfam" id="PF03446">
    <property type="entry name" value="NAD_binding_2"/>
    <property type="match status" value="1"/>
</dbReference>
<evidence type="ECO:0000256" key="7">
    <source>
        <dbReference type="ARBA" id="ARBA00018193"/>
    </source>
</evidence>
<evidence type="ECO:0000256" key="5">
    <source>
        <dbReference type="ARBA" id="ARBA00008420"/>
    </source>
</evidence>
<dbReference type="Proteomes" id="UP001252186">
    <property type="component" value="Unassembled WGS sequence"/>
</dbReference>
<comment type="pathway">
    <text evidence="2">Carbohydrate acid metabolism.</text>
</comment>
<comment type="similarity">
    <text evidence="4 17">Belongs to the 6-phosphogluconate dehydrogenase family.</text>
</comment>
<dbReference type="InterPro" id="IPR006115">
    <property type="entry name" value="6PGDH_NADP-bd"/>
</dbReference>
<dbReference type="EMBL" id="JAVRHV010000001">
    <property type="protein sequence ID" value="MDT0552007.1"/>
    <property type="molecule type" value="Genomic_DNA"/>
</dbReference>
<comment type="function">
    <text evidence="1">Catalyzes the oxidative decarboxylation of 6-phosphogluconate to ribulose 5-phosphate and CO(2), with concomitant reduction of NADP to NADPH.</text>
</comment>
<keyword evidence="20" id="KW-1185">Reference proteome</keyword>
<keyword evidence="13 17" id="KW-0311">Gluconate utilization</keyword>
<evidence type="ECO:0000256" key="4">
    <source>
        <dbReference type="ARBA" id="ARBA00008419"/>
    </source>
</evidence>
<dbReference type="SUPFAM" id="SSF52540">
    <property type="entry name" value="P-loop containing nucleoside triphosphate hydrolases"/>
    <property type="match status" value="1"/>
</dbReference>
<evidence type="ECO:0000256" key="1">
    <source>
        <dbReference type="ARBA" id="ARBA00002526"/>
    </source>
</evidence>
<evidence type="ECO:0000256" key="16">
    <source>
        <dbReference type="ARBA" id="ARBA00048640"/>
    </source>
</evidence>
<dbReference type="NCBIfam" id="NF006765">
    <property type="entry name" value="PRK09287.1"/>
    <property type="match status" value="1"/>
</dbReference>
<name>A0ABU2Y1E3_9FLAO</name>
<dbReference type="InterPro" id="IPR006001">
    <property type="entry name" value="Therm_gnt_kin"/>
</dbReference>
<evidence type="ECO:0000256" key="13">
    <source>
        <dbReference type="ARBA" id="ARBA00023064"/>
    </source>
</evidence>
<dbReference type="InterPro" id="IPR008927">
    <property type="entry name" value="6-PGluconate_DH-like_C_sf"/>
</dbReference>
<dbReference type="Pfam" id="PF01202">
    <property type="entry name" value="SKI"/>
    <property type="match status" value="1"/>
</dbReference>
<keyword evidence="12 17" id="KW-0560">Oxidoreductase</keyword>
<dbReference type="InterPro" id="IPR006114">
    <property type="entry name" value="6PGDH_C"/>
</dbReference>
<evidence type="ECO:0000256" key="9">
    <source>
        <dbReference type="ARBA" id="ARBA00022741"/>
    </source>
</evidence>
<gene>
    <name evidence="19" type="primary">gndA</name>
    <name evidence="19" type="ORF">RM519_01995</name>
</gene>
<evidence type="ECO:0000256" key="15">
    <source>
        <dbReference type="ARBA" id="ARBA00048090"/>
    </source>
</evidence>
<feature type="domain" description="6-phosphogluconate dehydrogenase C-terminal" evidence="18">
    <location>
        <begin position="344"/>
        <end position="628"/>
    </location>
</feature>
<dbReference type="RefSeq" id="WP_311591827.1">
    <property type="nucleotide sequence ID" value="NZ_JAVRHV010000001.1"/>
</dbReference>
<keyword evidence="17" id="KW-0521">NADP</keyword>
<dbReference type="InterPro" id="IPR027417">
    <property type="entry name" value="P-loop_NTPase"/>
</dbReference>
<dbReference type="PROSITE" id="PS00461">
    <property type="entry name" value="6PGD"/>
    <property type="match status" value="1"/>
</dbReference>
<evidence type="ECO:0000256" key="10">
    <source>
        <dbReference type="ARBA" id="ARBA00022777"/>
    </source>
</evidence>
<evidence type="ECO:0000256" key="3">
    <source>
        <dbReference type="ARBA" id="ARBA00004874"/>
    </source>
</evidence>
<dbReference type="NCBIfam" id="TIGR01313">
    <property type="entry name" value="therm_gnt_kin"/>
    <property type="match status" value="1"/>
</dbReference>
<keyword evidence="8" id="KW-0808">Transferase</keyword>
<evidence type="ECO:0000256" key="2">
    <source>
        <dbReference type="ARBA" id="ARBA00004761"/>
    </source>
</evidence>
<dbReference type="InterPro" id="IPR013328">
    <property type="entry name" value="6PGD_dom2"/>
</dbReference>
<comment type="similarity">
    <text evidence="5">Belongs to the gluconokinase GntK/GntV family.</text>
</comment>
<dbReference type="SUPFAM" id="SSF48179">
    <property type="entry name" value="6-phosphogluconate dehydrogenase C-terminal domain-like"/>
    <property type="match status" value="1"/>
</dbReference>
<dbReference type="InterPro" id="IPR006183">
    <property type="entry name" value="Pgluconate_DH"/>
</dbReference>
<keyword evidence="11" id="KW-0067">ATP-binding</keyword>
<dbReference type="Gene3D" id="3.40.50.300">
    <property type="entry name" value="P-loop containing nucleotide triphosphate hydrolases"/>
    <property type="match status" value="1"/>
</dbReference>
<evidence type="ECO:0000313" key="19">
    <source>
        <dbReference type="EMBL" id="MDT0552007.1"/>
    </source>
</evidence>
<evidence type="ECO:0000256" key="12">
    <source>
        <dbReference type="ARBA" id="ARBA00023002"/>
    </source>
</evidence>
<protein>
    <recommendedName>
        <fullName evidence="7 17">6-phosphogluconate dehydrogenase, decarboxylating</fullName>
        <ecNumber evidence="17">1.1.1.44</ecNumber>
    </recommendedName>
</protein>
<dbReference type="InterPro" id="IPR031322">
    <property type="entry name" value="Shikimate/glucono_kinase"/>
</dbReference>
<comment type="catalytic activity">
    <reaction evidence="15">
        <text>D-gluconate + ATP = 6-phospho-D-gluconate + ADP + H(+)</text>
        <dbReference type="Rhea" id="RHEA:19433"/>
        <dbReference type="ChEBI" id="CHEBI:15378"/>
        <dbReference type="ChEBI" id="CHEBI:18391"/>
        <dbReference type="ChEBI" id="CHEBI:30616"/>
        <dbReference type="ChEBI" id="CHEBI:58759"/>
        <dbReference type="ChEBI" id="CHEBI:456216"/>
        <dbReference type="EC" id="2.7.1.12"/>
    </reaction>
</comment>
<dbReference type="CDD" id="cd02021">
    <property type="entry name" value="GntK"/>
    <property type="match status" value="1"/>
</dbReference>
<dbReference type="PRINTS" id="PR00076">
    <property type="entry name" value="6PGDHDRGNASE"/>
</dbReference>
<comment type="pathway">
    <text evidence="3 17">Carbohydrate degradation; pentose phosphate pathway; D-ribulose 5-phosphate from D-glucose 6-phosphate (oxidative stage): step 3/3.</text>
</comment>
<dbReference type="NCBIfam" id="TIGR00873">
    <property type="entry name" value="gnd"/>
    <property type="match status" value="1"/>
</dbReference>
<proteinExistence type="inferred from homology"/>
<dbReference type="SUPFAM" id="SSF51735">
    <property type="entry name" value="NAD(P)-binding Rossmann-fold domains"/>
    <property type="match status" value="1"/>
</dbReference>
<accession>A0ABU2Y1E3</accession>
<dbReference type="GO" id="GO:0004616">
    <property type="term" value="F:phosphogluconate dehydrogenase (decarboxylating) activity"/>
    <property type="evidence" value="ECO:0007669"/>
    <property type="project" value="UniProtKB-EC"/>
</dbReference>
<evidence type="ECO:0000256" key="14">
    <source>
        <dbReference type="ARBA" id="ARBA00023126"/>
    </source>
</evidence>
<dbReference type="Pfam" id="PF00393">
    <property type="entry name" value="6PGD"/>
    <property type="match status" value="1"/>
</dbReference>
<evidence type="ECO:0000256" key="11">
    <source>
        <dbReference type="ARBA" id="ARBA00022840"/>
    </source>
</evidence>
<keyword evidence="10" id="KW-0418">Kinase</keyword>
<dbReference type="InterPro" id="IPR036291">
    <property type="entry name" value="NAD(P)-bd_dom_sf"/>
</dbReference>
<dbReference type="EC" id="1.1.1.44" evidence="17"/>
<comment type="subunit">
    <text evidence="6">Homodimer.</text>
</comment>
<evidence type="ECO:0000256" key="17">
    <source>
        <dbReference type="RuleBase" id="RU000485"/>
    </source>
</evidence>
<dbReference type="Gene3D" id="1.20.5.320">
    <property type="entry name" value="6-Phosphogluconate Dehydrogenase, domain 3"/>
    <property type="match status" value="1"/>
</dbReference>